<gene>
    <name evidence="1" type="ORF">A3A93_03305</name>
</gene>
<comment type="caution">
    <text evidence="1">The sequence shown here is derived from an EMBL/GenBank/DDBJ whole genome shotgun (WGS) entry which is preliminary data.</text>
</comment>
<dbReference type="InterPro" id="IPR027417">
    <property type="entry name" value="P-loop_NTPase"/>
</dbReference>
<reference evidence="1 2" key="1">
    <citation type="journal article" date="2016" name="Nat. Commun.">
        <title>Thousands of microbial genomes shed light on interconnected biogeochemical processes in an aquifer system.</title>
        <authorList>
            <person name="Anantharaman K."/>
            <person name="Brown C.T."/>
            <person name="Hug L.A."/>
            <person name="Sharon I."/>
            <person name="Castelle C.J."/>
            <person name="Probst A.J."/>
            <person name="Thomas B.C."/>
            <person name="Singh A."/>
            <person name="Wilkins M.J."/>
            <person name="Karaoz U."/>
            <person name="Brodie E.L."/>
            <person name="Williams K.H."/>
            <person name="Hubbard S.S."/>
            <person name="Banfield J.F."/>
        </authorList>
    </citation>
    <scope>NUCLEOTIDE SEQUENCE [LARGE SCALE GENOMIC DNA]</scope>
</reference>
<dbReference type="SUPFAM" id="SSF52540">
    <property type="entry name" value="P-loop containing nucleoside triphosphate hydrolases"/>
    <property type="match status" value="1"/>
</dbReference>
<name>A0A1F7ISR2_9BACT</name>
<dbReference type="Gene3D" id="3.40.50.300">
    <property type="entry name" value="P-loop containing nucleotide triphosphate hydrolases"/>
    <property type="match status" value="1"/>
</dbReference>
<dbReference type="CDD" id="cd01983">
    <property type="entry name" value="SIMIBI"/>
    <property type="match status" value="1"/>
</dbReference>
<proteinExistence type="predicted"/>
<accession>A0A1F7ISR2</accession>
<sequence>MSRSSEVFPYLQDRGRLLEVDGFPVKSISSNVRFPIVWSSVRIQPEGIAMEGDLLLVKALTDGARNQIENSDGKDCRIYPGDYLIGVLANRHSGTSESGDVPLEGIEIQPETQLQLLAAGGVIGIASGAPSSMRSGLMELQPVGLLNKEDKQLSLEKIFGPWDENLKPSAPIILVMGTSAEVGKTTASMAITRALIEDGKGVGATKFSGTGRMRDIRSLADAGAMPWLDFPDVGLATTYTSPSRFTPAIYTLFNLMNSGNPEVIMAEAGGDPIEANVSTFLADSNLMQYVKAAVLVAGDVMGMMGTVDYLHKFVPNLEILLAQPRGRNPTTTRERVHALLPGLPLFDSMNPSEVSNIAKVIKSKL</sequence>
<evidence type="ECO:0000313" key="1">
    <source>
        <dbReference type="EMBL" id="OGK46374.1"/>
    </source>
</evidence>
<dbReference type="Proteomes" id="UP000177141">
    <property type="component" value="Unassembled WGS sequence"/>
</dbReference>
<dbReference type="AlphaFoldDB" id="A0A1F7ISR2"/>
<dbReference type="STRING" id="1802061.A3A93_03305"/>
<dbReference type="EMBL" id="MGAL01000043">
    <property type="protein sequence ID" value="OGK46374.1"/>
    <property type="molecule type" value="Genomic_DNA"/>
</dbReference>
<organism evidence="1 2">
    <name type="scientific">Candidatus Roizmanbacteria bacterium RIFCSPLOWO2_01_FULL_38_12</name>
    <dbReference type="NCBI Taxonomy" id="1802061"/>
    <lineage>
        <taxon>Bacteria</taxon>
        <taxon>Candidatus Roizmaniibacteriota</taxon>
    </lineage>
</organism>
<evidence type="ECO:0000313" key="2">
    <source>
        <dbReference type="Proteomes" id="UP000177141"/>
    </source>
</evidence>
<protein>
    <submittedName>
        <fullName evidence="1">Uncharacterized protein</fullName>
    </submittedName>
</protein>